<dbReference type="Proteomes" id="UP001565220">
    <property type="component" value="Unassembled WGS sequence"/>
</dbReference>
<dbReference type="GO" id="GO:0016757">
    <property type="term" value="F:glycosyltransferase activity"/>
    <property type="evidence" value="ECO:0007669"/>
    <property type="project" value="UniProtKB-KW"/>
</dbReference>
<reference evidence="2 3" key="1">
    <citation type="submission" date="2024-08" db="EMBL/GenBank/DDBJ databases">
        <title>Clostridium lapicellarii sp. nov., and Clostridium renhuaiense sp. nov., two species isolated from the mud in a fermentation cellar used for producing sauce-flavour Chinese liquors.</title>
        <authorList>
            <person name="Yang F."/>
            <person name="Wang H."/>
            <person name="Chen L.Q."/>
            <person name="Zhou N."/>
            <person name="Lu J.J."/>
            <person name="Pu X.X."/>
            <person name="Wan B."/>
            <person name="Wang L."/>
            <person name="Liu S.J."/>
        </authorList>
    </citation>
    <scope>NUCLEOTIDE SEQUENCE [LARGE SCALE GENOMIC DNA]</scope>
    <source>
        <strain evidence="2 3">MT-113</strain>
    </source>
</reference>
<keyword evidence="2" id="KW-0328">Glycosyltransferase</keyword>
<dbReference type="RefSeq" id="WP_369869214.1">
    <property type="nucleotide sequence ID" value="NZ_JBGFFE010000020.1"/>
</dbReference>
<dbReference type="Pfam" id="PF13692">
    <property type="entry name" value="Glyco_trans_1_4"/>
    <property type="match status" value="1"/>
</dbReference>
<dbReference type="EMBL" id="JBGFFE010000020">
    <property type="protein sequence ID" value="MEY8764356.1"/>
    <property type="molecule type" value="Genomic_DNA"/>
</dbReference>
<evidence type="ECO:0000313" key="3">
    <source>
        <dbReference type="Proteomes" id="UP001565220"/>
    </source>
</evidence>
<dbReference type="Gene3D" id="3.40.50.11010">
    <property type="match status" value="1"/>
</dbReference>
<gene>
    <name evidence="2" type="ORF">AB8S09_12020</name>
</gene>
<accession>A0ABV4DZL9</accession>
<keyword evidence="3" id="KW-1185">Reference proteome</keyword>
<evidence type="ECO:0000256" key="1">
    <source>
        <dbReference type="ARBA" id="ARBA00022679"/>
    </source>
</evidence>
<dbReference type="Gene3D" id="3.40.50.2000">
    <property type="entry name" value="Glycogen Phosphorylase B"/>
    <property type="match status" value="1"/>
</dbReference>
<organism evidence="2 3">
    <name type="scientific">Clostridium lapidicellarium</name>
    <dbReference type="NCBI Taxonomy" id="3240931"/>
    <lineage>
        <taxon>Bacteria</taxon>
        <taxon>Bacillati</taxon>
        <taxon>Bacillota</taxon>
        <taxon>Clostridia</taxon>
        <taxon>Eubacteriales</taxon>
        <taxon>Clostridiaceae</taxon>
        <taxon>Clostridium</taxon>
    </lineage>
</organism>
<proteinExistence type="predicted"/>
<sequence>MKKIVMAEYLEYNSDFKVGNHHYAMMFSKNGYEVLWLSPVYNHITKIINSSIYNQRRNLNKKFFKKLDKNIFGYSPYSLILYGRLPVLNTKFANKLSIKLTIPNLKNSFERNNFNNVDILWLTNPKYYYLTKIIKYRKLIYRCADDLTGFSQACRTMSYFEKRIIRKADLVFVTAHSLIEKKQCLRKDLIYLPNGVELDNFIRKKYIFPRKFQSNKRKSCIYIGAIDNWFDLNLLKYCIEKLNKIDFCLIGPCKINLSLLKLYKNVHILGKIDYKQIPNYLYYSDVGIIPFKVNKLTDSITPIKLYEYMSVGLNVVSTNFKEMEYINSPAYVAKSYDEFCEDIVKAIDNKDKDRKNNIEFAKENTWEKRFEEIQKYL</sequence>
<evidence type="ECO:0000313" key="2">
    <source>
        <dbReference type="EMBL" id="MEY8764356.1"/>
    </source>
</evidence>
<name>A0ABV4DZL9_9CLOT</name>
<protein>
    <submittedName>
        <fullName evidence="2">Glycosyltransferase</fullName>
        <ecNumber evidence="2">2.4.-.-</ecNumber>
    </submittedName>
</protein>
<dbReference type="EC" id="2.4.-.-" evidence="2"/>
<keyword evidence="1 2" id="KW-0808">Transferase</keyword>
<dbReference type="PANTHER" id="PTHR46401:SF2">
    <property type="entry name" value="GLYCOSYLTRANSFERASE WBBK-RELATED"/>
    <property type="match status" value="1"/>
</dbReference>
<dbReference type="PANTHER" id="PTHR46401">
    <property type="entry name" value="GLYCOSYLTRANSFERASE WBBK-RELATED"/>
    <property type="match status" value="1"/>
</dbReference>
<dbReference type="SUPFAM" id="SSF53756">
    <property type="entry name" value="UDP-Glycosyltransferase/glycogen phosphorylase"/>
    <property type="match status" value="1"/>
</dbReference>
<comment type="caution">
    <text evidence="2">The sequence shown here is derived from an EMBL/GenBank/DDBJ whole genome shotgun (WGS) entry which is preliminary data.</text>
</comment>